<feature type="transmembrane region" description="Helical" evidence="7">
    <location>
        <begin position="34"/>
        <end position="55"/>
    </location>
</feature>
<evidence type="ECO:0000256" key="2">
    <source>
        <dbReference type="ARBA" id="ARBA00022448"/>
    </source>
</evidence>
<dbReference type="PANTHER" id="PTHR43386:SF1">
    <property type="entry name" value="D,D-DIPEPTIDE TRANSPORT SYSTEM PERMEASE PROTEIN DDPC-RELATED"/>
    <property type="match status" value="1"/>
</dbReference>
<dbReference type="KEGG" id="lmoi:VV02_13890"/>
<proteinExistence type="inferred from homology"/>
<feature type="transmembrane region" description="Helical" evidence="7">
    <location>
        <begin position="236"/>
        <end position="256"/>
    </location>
</feature>
<feature type="transmembrane region" description="Helical" evidence="7">
    <location>
        <begin position="139"/>
        <end position="164"/>
    </location>
</feature>
<feature type="region of interest" description="Disordered" evidence="8">
    <location>
        <begin position="1"/>
        <end position="21"/>
    </location>
</feature>
<dbReference type="Proteomes" id="UP000066480">
    <property type="component" value="Chromosome"/>
</dbReference>
<keyword evidence="4 7" id="KW-0812">Transmembrane</keyword>
<dbReference type="SUPFAM" id="SSF161098">
    <property type="entry name" value="MetI-like"/>
    <property type="match status" value="1"/>
</dbReference>
<evidence type="ECO:0000256" key="6">
    <source>
        <dbReference type="ARBA" id="ARBA00023136"/>
    </source>
</evidence>
<feature type="transmembrane region" description="Helical" evidence="7">
    <location>
        <begin position="108"/>
        <end position="132"/>
    </location>
</feature>
<dbReference type="GO" id="GO:0005886">
    <property type="term" value="C:plasma membrane"/>
    <property type="evidence" value="ECO:0007669"/>
    <property type="project" value="UniProtKB-SubCell"/>
</dbReference>
<dbReference type="InterPro" id="IPR025966">
    <property type="entry name" value="OppC_N"/>
</dbReference>
<keyword evidence="6 7" id="KW-0472">Membrane</keyword>
<dbReference type="AlphaFoldDB" id="A0A0K1JQQ3"/>
<protein>
    <submittedName>
        <fullName evidence="10">Peptide ABC transporter permease</fullName>
    </submittedName>
</protein>
<evidence type="ECO:0000313" key="11">
    <source>
        <dbReference type="Proteomes" id="UP000066480"/>
    </source>
</evidence>
<feature type="transmembrane region" description="Helical" evidence="7">
    <location>
        <begin position="292"/>
        <end position="315"/>
    </location>
</feature>
<reference evidence="10 11" key="1">
    <citation type="submission" date="2015-03" db="EMBL/GenBank/DDBJ databases">
        <title>Luteipulveratus halotolerans sp. nov., a novel actinobacterium (Dermacoccaceae) from Sarawak, Malaysia.</title>
        <authorList>
            <person name="Juboi H."/>
            <person name="Basik A."/>
            <person name="Shamsul S.S."/>
            <person name="Arnold P."/>
            <person name="Schmitt E.K."/>
            <person name="Sanglier J.-J."/>
            <person name="Yeo T."/>
        </authorList>
    </citation>
    <scope>NUCLEOTIDE SEQUENCE [LARGE SCALE GENOMIC DNA]</scope>
    <source>
        <strain evidence="10 11">MN07-A0370</strain>
    </source>
</reference>
<evidence type="ECO:0000256" key="4">
    <source>
        <dbReference type="ARBA" id="ARBA00022692"/>
    </source>
</evidence>
<comment type="subcellular location">
    <subcellularLocation>
        <location evidence="1 7">Cell membrane</location>
        <topology evidence="1 7">Multi-pass membrane protein</topology>
    </subcellularLocation>
</comment>
<dbReference type="STRING" id="571913.VV02_13890"/>
<evidence type="ECO:0000313" key="10">
    <source>
        <dbReference type="EMBL" id="AKU18918.1"/>
    </source>
</evidence>
<evidence type="ECO:0000256" key="1">
    <source>
        <dbReference type="ARBA" id="ARBA00004651"/>
    </source>
</evidence>
<sequence>MIAAGEDQATPGPAPREGRSPTQIALERLRKDKFAMASVAVIVLFILVGVFAPVLTSLVGVNDQADNSTLDFNGLPLFQYSSAHPFGVESGTGYDLFYKWAYGARPSLIIGIVAAALTVLVGAALGLISGFLGGWVDRVINWFVDFILSLPFILMVIALVPILINRFGNPDSLGFVPPEKQANIRFGAIIFVLVLFSWPTVARLVRGEVLSLREREFVQAARSLGMPTSRIIRKELLPNLLGPILVNLSVLIPAFISVEAALSYLGVGLQPPINSWGQTISAGSAQFDTYPLWMWVPAISVSLLVLALSLFGDAVSDAFNPQTRR</sequence>
<dbReference type="InterPro" id="IPR050366">
    <property type="entry name" value="BP-dependent_transpt_permease"/>
</dbReference>
<keyword evidence="11" id="KW-1185">Reference proteome</keyword>
<dbReference type="Pfam" id="PF00528">
    <property type="entry name" value="BPD_transp_1"/>
    <property type="match status" value="1"/>
</dbReference>
<keyword evidence="5 7" id="KW-1133">Transmembrane helix</keyword>
<accession>A0A0K1JQQ3</accession>
<comment type="similarity">
    <text evidence="7">Belongs to the binding-protein-dependent transport system permease family.</text>
</comment>
<evidence type="ECO:0000259" key="9">
    <source>
        <dbReference type="PROSITE" id="PS50928"/>
    </source>
</evidence>
<keyword evidence="2 7" id="KW-0813">Transport</keyword>
<dbReference type="PROSITE" id="PS50928">
    <property type="entry name" value="ABC_TM1"/>
    <property type="match status" value="1"/>
</dbReference>
<evidence type="ECO:0000256" key="3">
    <source>
        <dbReference type="ARBA" id="ARBA00022475"/>
    </source>
</evidence>
<name>A0A0K1JQQ3_9MICO</name>
<dbReference type="InterPro" id="IPR000515">
    <property type="entry name" value="MetI-like"/>
</dbReference>
<dbReference type="CDD" id="cd06261">
    <property type="entry name" value="TM_PBP2"/>
    <property type="match status" value="1"/>
</dbReference>
<gene>
    <name evidence="10" type="ORF">VV02_13890</name>
</gene>
<dbReference type="GO" id="GO:0055085">
    <property type="term" value="P:transmembrane transport"/>
    <property type="evidence" value="ECO:0007669"/>
    <property type="project" value="InterPro"/>
</dbReference>
<dbReference type="Pfam" id="PF12911">
    <property type="entry name" value="OppC_N"/>
    <property type="match status" value="1"/>
</dbReference>
<feature type="transmembrane region" description="Helical" evidence="7">
    <location>
        <begin position="184"/>
        <end position="205"/>
    </location>
</feature>
<feature type="domain" description="ABC transmembrane type-1" evidence="9">
    <location>
        <begin position="104"/>
        <end position="316"/>
    </location>
</feature>
<evidence type="ECO:0000256" key="7">
    <source>
        <dbReference type="RuleBase" id="RU363032"/>
    </source>
</evidence>
<dbReference type="PANTHER" id="PTHR43386">
    <property type="entry name" value="OLIGOPEPTIDE TRANSPORT SYSTEM PERMEASE PROTEIN APPC"/>
    <property type="match status" value="1"/>
</dbReference>
<dbReference type="EMBL" id="CP011112">
    <property type="protein sequence ID" value="AKU18918.1"/>
    <property type="molecule type" value="Genomic_DNA"/>
</dbReference>
<evidence type="ECO:0000256" key="8">
    <source>
        <dbReference type="SAM" id="MobiDB-lite"/>
    </source>
</evidence>
<evidence type="ECO:0000256" key="5">
    <source>
        <dbReference type="ARBA" id="ARBA00022989"/>
    </source>
</evidence>
<organism evidence="10 11">
    <name type="scientific">Luteipulveratus mongoliensis</name>
    <dbReference type="NCBI Taxonomy" id="571913"/>
    <lineage>
        <taxon>Bacteria</taxon>
        <taxon>Bacillati</taxon>
        <taxon>Actinomycetota</taxon>
        <taxon>Actinomycetes</taxon>
        <taxon>Micrococcales</taxon>
        <taxon>Dermacoccaceae</taxon>
        <taxon>Luteipulveratus</taxon>
    </lineage>
</organism>
<keyword evidence="3" id="KW-1003">Cell membrane</keyword>
<dbReference type="Gene3D" id="1.10.3720.10">
    <property type="entry name" value="MetI-like"/>
    <property type="match status" value="1"/>
</dbReference>
<dbReference type="InterPro" id="IPR035906">
    <property type="entry name" value="MetI-like_sf"/>
</dbReference>